<dbReference type="EMBL" id="JABCIY010000245">
    <property type="protein sequence ID" value="KAF7186825.1"/>
    <property type="molecule type" value="Genomic_DNA"/>
</dbReference>
<dbReference type="OrthoDB" id="5342758at2759"/>
<protein>
    <submittedName>
        <fullName evidence="3">Autophagy-related protein</fullName>
    </submittedName>
</protein>
<dbReference type="Proteomes" id="UP000660729">
    <property type="component" value="Unassembled WGS sequence"/>
</dbReference>
<sequence length="494" mass="54972">MSSSKSWFSQASSSTARFLSNSSHELPRWRSPSPTASMIPPPIVQSTYIAPKTASAPTAESALVEKPFDLDDRQQQLEADLQFLLDAQAEGLIRGLEAGTVDERSSTGSTTPTAQSVRSSSARRPRKSFRRQPGLKSARKGIYNSIVALAGLKEEELLGVDTRVREKERILGQIDSWEKKREGLREASHNVDSSEDTIRSQRLQQEADALQAEINKVELQLEEMKTRHCKLLRQAAAVENSVQAKMASYSNSLRQLEDDIQRFLNLRPESADPRPSSSEGKASVWQLPKKRRNLELAREYWTDQRDSTVNQRADIEFERAALVDGATLWREAVAEINDFEKELRVGMSQLPASPGSHSAWEEPSETDAVQSLKELLGKMEKVVVALQTKLQTAEERNWRLLMAALGAELDALQRGKQILLGALNQTPGDDVTTTTNGDVDSNDVPLEKTDSGDEIRALDQSFVTTRPISHISDAEDDEPPPELLFSQARDIDTE</sequence>
<comment type="caution">
    <text evidence="3">The sequence shown here is derived from an EMBL/GenBank/DDBJ whole genome shotgun (WGS) entry which is preliminary data.</text>
</comment>
<feature type="region of interest" description="Disordered" evidence="2">
    <location>
        <begin position="1"/>
        <end position="40"/>
    </location>
</feature>
<organism evidence="3 4">
    <name type="scientific">Pseudocercospora fuligena</name>
    <dbReference type="NCBI Taxonomy" id="685502"/>
    <lineage>
        <taxon>Eukaryota</taxon>
        <taxon>Fungi</taxon>
        <taxon>Dikarya</taxon>
        <taxon>Ascomycota</taxon>
        <taxon>Pezizomycotina</taxon>
        <taxon>Dothideomycetes</taxon>
        <taxon>Dothideomycetidae</taxon>
        <taxon>Mycosphaerellales</taxon>
        <taxon>Mycosphaerellaceae</taxon>
        <taxon>Pseudocercospora</taxon>
    </lineage>
</organism>
<gene>
    <name evidence="3" type="ORF">HII31_11785</name>
</gene>
<feature type="compositionally biased region" description="Basic residues" evidence="2">
    <location>
        <begin position="121"/>
        <end position="130"/>
    </location>
</feature>
<feature type="region of interest" description="Disordered" evidence="2">
    <location>
        <begin position="466"/>
        <end position="494"/>
    </location>
</feature>
<feature type="compositionally biased region" description="Low complexity" evidence="2">
    <location>
        <begin position="426"/>
        <end position="444"/>
    </location>
</feature>
<feature type="region of interest" description="Disordered" evidence="2">
    <location>
        <begin position="98"/>
        <end position="136"/>
    </location>
</feature>
<evidence type="ECO:0000256" key="1">
    <source>
        <dbReference type="SAM" id="Coils"/>
    </source>
</evidence>
<feature type="coiled-coil region" evidence="1">
    <location>
        <begin position="167"/>
        <end position="266"/>
    </location>
</feature>
<dbReference type="AlphaFoldDB" id="A0A8H6R7N3"/>
<name>A0A8H6R7N3_9PEZI</name>
<proteinExistence type="predicted"/>
<feature type="compositionally biased region" description="Low complexity" evidence="2">
    <location>
        <begin position="1"/>
        <end position="14"/>
    </location>
</feature>
<feature type="compositionally biased region" description="Polar residues" evidence="2">
    <location>
        <begin position="106"/>
        <end position="120"/>
    </location>
</feature>
<accession>A0A8H6R7N3</accession>
<keyword evidence="1" id="KW-0175">Coiled coil</keyword>
<keyword evidence="4" id="KW-1185">Reference proteome</keyword>
<feature type="region of interest" description="Disordered" evidence="2">
    <location>
        <begin position="424"/>
        <end position="449"/>
    </location>
</feature>
<reference evidence="3" key="1">
    <citation type="submission" date="2020-04" db="EMBL/GenBank/DDBJ databases">
        <title>Draft genome resource of the tomato pathogen Pseudocercospora fuligena.</title>
        <authorList>
            <person name="Zaccaron A."/>
        </authorList>
    </citation>
    <scope>NUCLEOTIDE SEQUENCE</scope>
    <source>
        <strain evidence="3">PF001</strain>
    </source>
</reference>
<evidence type="ECO:0000313" key="4">
    <source>
        <dbReference type="Proteomes" id="UP000660729"/>
    </source>
</evidence>
<evidence type="ECO:0000256" key="2">
    <source>
        <dbReference type="SAM" id="MobiDB-lite"/>
    </source>
</evidence>
<feature type="compositionally biased region" description="Polar residues" evidence="2">
    <location>
        <begin position="15"/>
        <end position="24"/>
    </location>
</feature>
<evidence type="ECO:0000313" key="3">
    <source>
        <dbReference type="EMBL" id="KAF7186825.1"/>
    </source>
</evidence>